<evidence type="ECO:0000313" key="2">
    <source>
        <dbReference type="Proteomes" id="UP001629745"/>
    </source>
</evidence>
<proteinExistence type="predicted"/>
<dbReference type="RefSeq" id="WP_420164603.1">
    <property type="nucleotide sequence ID" value="NZ_JBDLNV010000004.1"/>
</dbReference>
<evidence type="ECO:0000313" key="1">
    <source>
        <dbReference type="EMBL" id="MFM1724043.1"/>
    </source>
</evidence>
<protein>
    <submittedName>
        <fullName evidence="1">Uncharacterized protein</fullName>
    </submittedName>
</protein>
<dbReference type="Proteomes" id="UP001629745">
    <property type="component" value="Unassembled WGS sequence"/>
</dbReference>
<sequence length="63" mass="7299">MNDERLCAFLNKRPDGRCFRLRDKTINGTVFWLTETEAYQLRDTLNDAIDVHEEKLAKAVADA</sequence>
<dbReference type="EMBL" id="JBDLNV010000004">
    <property type="protein sequence ID" value="MFM1724043.1"/>
    <property type="molecule type" value="Genomic_DNA"/>
</dbReference>
<accession>A0ABW9FHA9</accession>
<comment type="caution">
    <text evidence="1">The sequence shown here is derived from an EMBL/GenBank/DDBJ whole genome shotgun (WGS) entry which is preliminary data.</text>
</comment>
<name>A0ABW9FHA9_9NOCA</name>
<reference evidence="1 2" key="1">
    <citation type="submission" date="2023-11" db="EMBL/GenBank/DDBJ databases">
        <authorList>
            <person name="Val-Calvo J."/>
            <person name="Scortti M."/>
            <person name="Vazquez-Boland J."/>
        </authorList>
    </citation>
    <scope>NUCLEOTIDE SEQUENCE [LARGE SCALE GENOMIC DNA]</scope>
    <source>
        <strain evidence="1 2">PAM 2766</strain>
    </source>
</reference>
<organism evidence="1 2">
    <name type="scientific">Rhodococcus parequi</name>
    <dbReference type="NCBI Taxonomy" id="3137122"/>
    <lineage>
        <taxon>Bacteria</taxon>
        <taxon>Bacillati</taxon>
        <taxon>Actinomycetota</taxon>
        <taxon>Actinomycetes</taxon>
        <taxon>Mycobacteriales</taxon>
        <taxon>Nocardiaceae</taxon>
        <taxon>Rhodococcus</taxon>
    </lineage>
</organism>
<gene>
    <name evidence="1" type="ORF">ABEU20_002619</name>
</gene>
<keyword evidence="2" id="KW-1185">Reference proteome</keyword>